<dbReference type="SUPFAM" id="SSF52096">
    <property type="entry name" value="ClpP/crotonase"/>
    <property type="match status" value="1"/>
</dbReference>
<dbReference type="PANTHER" id="PTHR42964">
    <property type="entry name" value="ENOYL-COA HYDRATASE"/>
    <property type="match status" value="1"/>
</dbReference>
<dbReference type="InterPro" id="IPR029045">
    <property type="entry name" value="ClpP/crotonase-like_dom_sf"/>
</dbReference>
<reference evidence="2 3" key="1">
    <citation type="submission" date="2023-01" db="EMBL/GenBank/DDBJ databases">
        <title>Novel species of the genus Vogesella isolated from rivers.</title>
        <authorList>
            <person name="Lu H."/>
        </authorList>
    </citation>
    <scope>NUCLEOTIDE SEQUENCE [LARGE SCALE GENOMIC DNA]</scope>
    <source>
        <strain evidence="2 3">DC21W</strain>
    </source>
</reference>
<accession>A0ABT5IZ07</accession>
<organism evidence="2 3">
    <name type="scientific">Vogesella aquatica</name>
    <dbReference type="NCBI Taxonomy" id="2984206"/>
    <lineage>
        <taxon>Bacteria</taxon>
        <taxon>Pseudomonadati</taxon>
        <taxon>Pseudomonadota</taxon>
        <taxon>Betaproteobacteria</taxon>
        <taxon>Neisseriales</taxon>
        <taxon>Chromobacteriaceae</taxon>
        <taxon>Vogesella</taxon>
    </lineage>
</organism>
<keyword evidence="3" id="KW-1185">Reference proteome</keyword>
<evidence type="ECO:0000256" key="1">
    <source>
        <dbReference type="ARBA" id="ARBA00005254"/>
    </source>
</evidence>
<comment type="caution">
    <text evidence="2">The sequence shown here is derived from an EMBL/GenBank/DDBJ whole genome shotgun (WGS) entry which is preliminary data.</text>
</comment>
<name>A0ABT5IZ07_9NEIS</name>
<dbReference type="InterPro" id="IPR014748">
    <property type="entry name" value="Enoyl-CoA_hydra_C"/>
</dbReference>
<dbReference type="CDD" id="cd06558">
    <property type="entry name" value="crotonase-like"/>
    <property type="match status" value="1"/>
</dbReference>
<evidence type="ECO:0000313" key="2">
    <source>
        <dbReference type="EMBL" id="MDC7717796.1"/>
    </source>
</evidence>
<protein>
    <submittedName>
        <fullName evidence="2">Enoyl-CoA hydratase-related protein</fullName>
    </submittedName>
</protein>
<dbReference type="EMBL" id="JAQQLF010000013">
    <property type="protein sequence ID" value="MDC7717796.1"/>
    <property type="molecule type" value="Genomic_DNA"/>
</dbReference>
<dbReference type="InterPro" id="IPR051683">
    <property type="entry name" value="Enoyl-CoA_Hydratase/Isomerase"/>
</dbReference>
<sequence length="262" mass="28531">MAQDCILLSVDDRNIATLSLNRPELHNAIDDTLALRLTRELHELGRDPSIRAIVLTGSGMNFSTGHDMQWLERLNTADDATLQQQARLLAQLMVTLDTLPKPTIAKVHGSAFGIGVGLVACCDVAISCTDSLFGFSEVKLGSIPSSIAPYIIRAIGARATRRYFITAERFNAGKAKRLGLVHQVVEADELDASLEMTLRHLLHNGPQAMVAAKQLVNDISQLGTSQAALDISIARITSVRTSEEGREGIYAYLQKRAPGWML</sequence>
<dbReference type="Gene3D" id="1.10.12.10">
    <property type="entry name" value="Lyase 2-enoyl-coa Hydratase, Chain A, domain 2"/>
    <property type="match status" value="1"/>
</dbReference>
<proteinExistence type="inferred from homology"/>
<dbReference type="PANTHER" id="PTHR42964:SF1">
    <property type="entry name" value="POLYKETIDE BIOSYNTHESIS ENOYL-COA HYDRATASE PKSH-RELATED"/>
    <property type="match status" value="1"/>
</dbReference>
<dbReference type="Pfam" id="PF00378">
    <property type="entry name" value="ECH_1"/>
    <property type="match status" value="1"/>
</dbReference>
<dbReference type="Gene3D" id="3.90.226.10">
    <property type="entry name" value="2-enoyl-CoA Hydratase, Chain A, domain 1"/>
    <property type="match status" value="1"/>
</dbReference>
<dbReference type="Proteomes" id="UP001219956">
    <property type="component" value="Unassembled WGS sequence"/>
</dbReference>
<comment type="similarity">
    <text evidence="1">Belongs to the enoyl-CoA hydratase/isomerase family.</text>
</comment>
<evidence type="ECO:0000313" key="3">
    <source>
        <dbReference type="Proteomes" id="UP001219956"/>
    </source>
</evidence>
<dbReference type="RefSeq" id="WP_272752106.1">
    <property type="nucleotide sequence ID" value="NZ_JAQQLF010000013.1"/>
</dbReference>
<dbReference type="InterPro" id="IPR001753">
    <property type="entry name" value="Enoyl-CoA_hydra/iso"/>
</dbReference>
<gene>
    <name evidence="2" type="ORF">PQU95_11300</name>
</gene>